<accession>A0ABW5GIA5</accession>
<dbReference type="SUPFAM" id="SSF47413">
    <property type="entry name" value="lambda repressor-like DNA-binding domains"/>
    <property type="match status" value="1"/>
</dbReference>
<dbReference type="CDD" id="cd00093">
    <property type="entry name" value="HTH_XRE"/>
    <property type="match status" value="1"/>
</dbReference>
<dbReference type="Pfam" id="PF13560">
    <property type="entry name" value="HTH_31"/>
    <property type="match status" value="1"/>
</dbReference>
<keyword evidence="3" id="KW-1185">Reference proteome</keyword>
<organism evidence="2 3">
    <name type="scientific">Amycolatopsis samaneae</name>
    <dbReference type="NCBI Taxonomy" id="664691"/>
    <lineage>
        <taxon>Bacteria</taxon>
        <taxon>Bacillati</taxon>
        <taxon>Actinomycetota</taxon>
        <taxon>Actinomycetes</taxon>
        <taxon>Pseudonocardiales</taxon>
        <taxon>Pseudonocardiaceae</taxon>
        <taxon>Amycolatopsis</taxon>
    </lineage>
</organism>
<sequence>MSSCASAGVARAASKYAATSGYWILLHNLQQGTIFSGNGGKIGKQITEKYANMNDNAARRFGKYIRELRTKRGYSARKLAALASIDSGTVTRLEQGGIHAPNPGRLKHLADALEVPLADLFAMAGYVTTQELPSIAPYLAAKYGYLPEDARDDMAAYCRQRAAERTTFNEDQRSGVRRP</sequence>
<dbReference type="Gene3D" id="1.10.260.40">
    <property type="entry name" value="lambda repressor-like DNA-binding domains"/>
    <property type="match status" value="1"/>
</dbReference>
<dbReference type="InterPro" id="IPR001387">
    <property type="entry name" value="Cro/C1-type_HTH"/>
</dbReference>
<feature type="domain" description="HTH cro/C1-type" evidence="1">
    <location>
        <begin position="65"/>
        <end position="120"/>
    </location>
</feature>
<protein>
    <submittedName>
        <fullName evidence="2">Helix-turn-helix domain-containing protein</fullName>
    </submittedName>
</protein>
<evidence type="ECO:0000313" key="3">
    <source>
        <dbReference type="Proteomes" id="UP001597419"/>
    </source>
</evidence>
<evidence type="ECO:0000313" key="2">
    <source>
        <dbReference type="EMBL" id="MFD2460582.1"/>
    </source>
</evidence>
<dbReference type="InterPro" id="IPR010982">
    <property type="entry name" value="Lambda_DNA-bd_dom_sf"/>
</dbReference>
<gene>
    <name evidence="2" type="ORF">ACFSYJ_18380</name>
</gene>
<evidence type="ECO:0000259" key="1">
    <source>
        <dbReference type="PROSITE" id="PS50943"/>
    </source>
</evidence>
<comment type="caution">
    <text evidence="2">The sequence shown here is derived from an EMBL/GenBank/DDBJ whole genome shotgun (WGS) entry which is preliminary data.</text>
</comment>
<dbReference type="SMART" id="SM00530">
    <property type="entry name" value="HTH_XRE"/>
    <property type="match status" value="1"/>
</dbReference>
<name>A0ABW5GIA5_9PSEU</name>
<dbReference type="RefSeq" id="WP_345393774.1">
    <property type="nucleotide sequence ID" value="NZ_BAABHG010000006.1"/>
</dbReference>
<reference evidence="3" key="1">
    <citation type="journal article" date="2019" name="Int. J. Syst. Evol. Microbiol.">
        <title>The Global Catalogue of Microorganisms (GCM) 10K type strain sequencing project: providing services to taxonomists for standard genome sequencing and annotation.</title>
        <authorList>
            <consortium name="The Broad Institute Genomics Platform"/>
            <consortium name="The Broad Institute Genome Sequencing Center for Infectious Disease"/>
            <person name="Wu L."/>
            <person name="Ma J."/>
        </authorList>
    </citation>
    <scope>NUCLEOTIDE SEQUENCE [LARGE SCALE GENOMIC DNA]</scope>
    <source>
        <strain evidence="3">CGMCC 4.7643</strain>
    </source>
</reference>
<dbReference type="Proteomes" id="UP001597419">
    <property type="component" value="Unassembled WGS sequence"/>
</dbReference>
<proteinExistence type="predicted"/>
<dbReference type="EMBL" id="JBHUKU010000009">
    <property type="protein sequence ID" value="MFD2460582.1"/>
    <property type="molecule type" value="Genomic_DNA"/>
</dbReference>
<dbReference type="PROSITE" id="PS50943">
    <property type="entry name" value="HTH_CROC1"/>
    <property type="match status" value="1"/>
</dbReference>